<dbReference type="GeneID" id="13794750"/>
<keyword evidence="3" id="KW-1185">Reference proteome</keyword>
<dbReference type="RefSeq" id="WP_015020187.1">
    <property type="nucleotide sequence ID" value="NC_018719.1"/>
</dbReference>
<feature type="transmembrane region" description="Helical" evidence="1">
    <location>
        <begin position="17"/>
        <end position="38"/>
    </location>
</feature>
<proteinExistence type="predicted"/>
<gene>
    <name evidence="2" type="ordered locus">Ngar_c27310</name>
</gene>
<reference evidence="2 3" key="1">
    <citation type="journal article" date="2012" name="Environ. Microbiol.">
        <title>The genome of the ammonia-oxidizing Candidatus Nitrososphaera gargensis: insights into metabolic versatility and environmental adaptations.</title>
        <authorList>
            <person name="Spang A."/>
            <person name="Poehlein A."/>
            <person name="Offre P."/>
            <person name="Zumbragel S."/>
            <person name="Haider S."/>
            <person name="Rychlik N."/>
            <person name="Nowka B."/>
            <person name="Schmeisser C."/>
            <person name="Lebedeva E.V."/>
            <person name="Rattei T."/>
            <person name="Bohm C."/>
            <person name="Schmid M."/>
            <person name="Galushko A."/>
            <person name="Hatzenpichler R."/>
            <person name="Weinmaier T."/>
            <person name="Daniel R."/>
            <person name="Schleper C."/>
            <person name="Spieck E."/>
            <person name="Streit W."/>
            <person name="Wagner M."/>
        </authorList>
    </citation>
    <scope>NUCLEOTIDE SEQUENCE [LARGE SCALE GENOMIC DNA]</scope>
    <source>
        <strain evidence="3">Ga9.2</strain>
    </source>
</reference>
<name>K0ILS8_NITGG</name>
<keyword evidence="1" id="KW-1133">Transmembrane helix</keyword>
<evidence type="ECO:0000256" key="1">
    <source>
        <dbReference type="SAM" id="Phobius"/>
    </source>
</evidence>
<evidence type="ECO:0000313" key="3">
    <source>
        <dbReference type="Proteomes" id="UP000008037"/>
    </source>
</evidence>
<protein>
    <submittedName>
        <fullName evidence="2">Uncharacterized protein</fullName>
    </submittedName>
</protein>
<dbReference type="EMBL" id="CP002408">
    <property type="protein sequence ID" value="AFU59652.1"/>
    <property type="molecule type" value="Genomic_DNA"/>
</dbReference>
<keyword evidence="1" id="KW-0472">Membrane</keyword>
<evidence type="ECO:0000313" key="2">
    <source>
        <dbReference type="EMBL" id="AFU59652.1"/>
    </source>
</evidence>
<dbReference type="BioCyc" id="CNIT1237085:G1324-2731-MONOMER"/>
<keyword evidence="1" id="KW-0812">Transmembrane</keyword>
<dbReference type="STRING" id="1237085.Ngar_c27310"/>
<dbReference type="Proteomes" id="UP000008037">
    <property type="component" value="Chromosome"/>
</dbReference>
<dbReference type="AlphaFoldDB" id="K0ILS8"/>
<sequence>MSSAKGSKLFASDRKSIIIMLTISLFALGVTAGVLLAYQQFTRSAIPNLIAEKDAIQLAIKEGNWDEQSLNDKKIEATLLHVKANGFSFIVDKTALHDTLTLYHSQFPNYEGQYIWIVSITAPNNRDWGYVIDATNGEILMQP</sequence>
<organism evidence="2 3">
    <name type="scientific">Nitrososphaera gargensis (strain Ga9.2)</name>
    <dbReference type="NCBI Taxonomy" id="1237085"/>
    <lineage>
        <taxon>Archaea</taxon>
        <taxon>Nitrososphaerota</taxon>
        <taxon>Nitrososphaeria</taxon>
        <taxon>Nitrososphaerales</taxon>
        <taxon>Nitrososphaeraceae</taxon>
        <taxon>Nitrososphaera</taxon>
    </lineage>
</organism>
<dbReference type="HOGENOM" id="CLU_1801758_0_0_2"/>
<accession>K0ILS8</accession>
<dbReference type="InParanoid" id="K0ILS8"/>
<dbReference type="KEGG" id="nga:Ngar_c27310"/>